<gene>
    <name evidence="3" type="primary">LOC107272643</name>
</gene>
<proteinExistence type="predicted"/>
<sequence>MNNMLLQRCIIILSIFACYTYARGKVIDCEKYPYHSQCRGSQTRKRYMSMGEDVVGEPGCSSKLKFLNKEQGSVPEHVDFNGISKSKLWAALLDSGLNADALYEAYVSSSEKHKKRNKNNGLNERRIPLQEFSSELDILDGDY</sequence>
<evidence type="ECO:0000313" key="3">
    <source>
        <dbReference type="RefSeq" id="XP_024945664.1"/>
    </source>
</evidence>
<dbReference type="RefSeq" id="XP_024945664.1">
    <property type="nucleotide sequence ID" value="XM_025089896.1"/>
</dbReference>
<keyword evidence="2" id="KW-1185">Reference proteome</keyword>
<evidence type="ECO:0000256" key="1">
    <source>
        <dbReference type="SAM" id="SignalP"/>
    </source>
</evidence>
<dbReference type="Proteomes" id="UP000694920">
    <property type="component" value="Unplaced"/>
</dbReference>
<accession>A0AAJ7W5W2</accession>
<feature type="signal peptide" evidence="1">
    <location>
        <begin position="1"/>
        <end position="24"/>
    </location>
</feature>
<protein>
    <submittedName>
        <fullName evidence="3">Uncharacterized protein LOC107272643 isoform X1</fullName>
    </submittedName>
</protein>
<name>A0AAJ7W5W2_CEPCN</name>
<dbReference type="AlphaFoldDB" id="A0AAJ7W5W2"/>
<keyword evidence="1" id="KW-0732">Signal</keyword>
<organism evidence="2 3">
    <name type="scientific">Cephus cinctus</name>
    <name type="common">Wheat stem sawfly</name>
    <dbReference type="NCBI Taxonomy" id="211228"/>
    <lineage>
        <taxon>Eukaryota</taxon>
        <taxon>Metazoa</taxon>
        <taxon>Ecdysozoa</taxon>
        <taxon>Arthropoda</taxon>
        <taxon>Hexapoda</taxon>
        <taxon>Insecta</taxon>
        <taxon>Pterygota</taxon>
        <taxon>Neoptera</taxon>
        <taxon>Endopterygota</taxon>
        <taxon>Hymenoptera</taxon>
        <taxon>Cephoidea</taxon>
        <taxon>Cephidae</taxon>
        <taxon>Cephus</taxon>
    </lineage>
</organism>
<evidence type="ECO:0000313" key="2">
    <source>
        <dbReference type="Proteomes" id="UP000694920"/>
    </source>
</evidence>
<feature type="chain" id="PRO_5042570667" evidence="1">
    <location>
        <begin position="25"/>
        <end position="143"/>
    </location>
</feature>
<dbReference type="GeneID" id="107272643"/>
<reference evidence="3" key="1">
    <citation type="submission" date="2025-08" db="UniProtKB">
        <authorList>
            <consortium name="RefSeq"/>
        </authorList>
    </citation>
    <scope>IDENTIFICATION</scope>
</reference>